<dbReference type="PANTHER" id="PTHR33371:SF15">
    <property type="entry name" value="LIPOPROTEIN LPRN"/>
    <property type="match status" value="1"/>
</dbReference>
<reference evidence="4 5" key="1">
    <citation type="submission" date="2021-07" db="EMBL/GenBank/DDBJ databases">
        <title>Actinomadura sp. PM05-2 isolated from lichen.</title>
        <authorList>
            <person name="Somphong A."/>
            <person name="Phongsopitanun W."/>
            <person name="Tanasupawat S."/>
            <person name="Peongsungnone V."/>
        </authorList>
    </citation>
    <scope>NUCLEOTIDE SEQUENCE [LARGE SCALE GENOMIC DNA]</scope>
    <source>
        <strain evidence="4 5">PM05-2</strain>
    </source>
</reference>
<keyword evidence="5" id="KW-1185">Reference proteome</keyword>
<organism evidence="4 5">
    <name type="scientific">Actinomadura parmotrematis</name>
    <dbReference type="NCBI Taxonomy" id="2864039"/>
    <lineage>
        <taxon>Bacteria</taxon>
        <taxon>Bacillati</taxon>
        <taxon>Actinomycetota</taxon>
        <taxon>Actinomycetes</taxon>
        <taxon>Streptosporangiales</taxon>
        <taxon>Thermomonosporaceae</taxon>
        <taxon>Actinomadura</taxon>
    </lineage>
</organism>
<dbReference type="EMBL" id="JAIBOA010000002">
    <property type="protein sequence ID" value="MBW8481665.1"/>
    <property type="molecule type" value="Genomic_DNA"/>
</dbReference>
<dbReference type="InterPro" id="IPR005693">
    <property type="entry name" value="Mce"/>
</dbReference>
<dbReference type="Pfam" id="PF02470">
    <property type="entry name" value="MlaD"/>
    <property type="match status" value="1"/>
</dbReference>
<evidence type="ECO:0000256" key="1">
    <source>
        <dbReference type="SAM" id="MobiDB-lite"/>
    </source>
</evidence>
<dbReference type="PANTHER" id="PTHR33371">
    <property type="entry name" value="INTERMEMBRANE PHOSPHOLIPID TRANSPORT SYSTEM BINDING PROTEIN MLAD-RELATED"/>
    <property type="match status" value="1"/>
</dbReference>
<dbReference type="Proteomes" id="UP000774570">
    <property type="component" value="Unassembled WGS sequence"/>
</dbReference>
<sequence length="358" mass="37433">MLALAAVLPLSSCGLGVQDLPLPGGADVGDHPYTVRAQFANVLNLVPQSAVKVNDVAVGRVTKVALPAGGWTAEVTMLVNAKVRLPANAYAQLRQSSLLGEKYIALTPPSRGASGTLAGATIPLARTNRNPEVEEVLGALSMLLNGGGIAQLRTITTELNRALHGNEPQIRSLLERVRDLTTSLNDNRDGITGALDGLARLSATMNDRRDQIGKVLDDLGPGLKVLERQRGQLVRMLASLDALSDTAVRTVNATRDDLVADLRALAPTLRRLADAGHDLPNALQVLLTFPFTDAVLPAIKGDYLNAYLRTAAVPGTEIVPPLEQPSTWPGKDLADGGAAGADAAAPPLPLPPATGSRS</sequence>
<feature type="domain" description="Mammalian cell entry C-terminal" evidence="3">
    <location>
        <begin position="118"/>
        <end position="284"/>
    </location>
</feature>
<proteinExistence type="predicted"/>
<dbReference type="Pfam" id="PF11887">
    <property type="entry name" value="Mce4_CUP1"/>
    <property type="match status" value="1"/>
</dbReference>
<dbReference type="InterPro" id="IPR024516">
    <property type="entry name" value="Mce_C"/>
</dbReference>
<feature type="domain" description="Mce/MlaD" evidence="2">
    <location>
        <begin position="32"/>
        <end position="109"/>
    </location>
</feature>
<accession>A0ABS7FNU0</accession>
<comment type="caution">
    <text evidence="4">The sequence shown here is derived from an EMBL/GenBank/DDBJ whole genome shotgun (WGS) entry which is preliminary data.</text>
</comment>
<dbReference type="NCBIfam" id="TIGR00996">
    <property type="entry name" value="Mtu_fam_mce"/>
    <property type="match status" value="1"/>
</dbReference>
<gene>
    <name evidence="4" type="ORF">K1Y72_04725</name>
</gene>
<evidence type="ECO:0000313" key="5">
    <source>
        <dbReference type="Proteomes" id="UP000774570"/>
    </source>
</evidence>
<feature type="region of interest" description="Disordered" evidence="1">
    <location>
        <begin position="320"/>
        <end position="358"/>
    </location>
</feature>
<protein>
    <submittedName>
        <fullName evidence="4">MCE family protein</fullName>
    </submittedName>
</protein>
<dbReference type="InterPro" id="IPR052336">
    <property type="entry name" value="MlaD_Phospholipid_Transporter"/>
</dbReference>
<evidence type="ECO:0000259" key="2">
    <source>
        <dbReference type="Pfam" id="PF02470"/>
    </source>
</evidence>
<name>A0ABS7FNU0_9ACTN</name>
<evidence type="ECO:0000259" key="3">
    <source>
        <dbReference type="Pfam" id="PF11887"/>
    </source>
</evidence>
<dbReference type="InterPro" id="IPR003399">
    <property type="entry name" value="Mce/MlaD"/>
</dbReference>
<evidence type="ECO:0000313" key="4">
    <source>
        <dbReference type="EMBL" id="MBW8481665.1"/>
    </source>
</evidence>